<comment type="subcellular location">
    <subcellularLocation>
        <location evidence="5">Cytoplasm</location>
    </subcellularLocation>
</comment>
<dbReference type="HAMAP" id="MF_00651">
    <property type="entry name" value="Nuclease_YqgF"/>
    <property type="match status" value="1"/>
</dbReference>
<sequence>MRVLSIDYGKKRTGVAVTDPLQMIANGLTTVPTASLFDFLKDYVSKEKVERIIIGKPMQPNGQPSENLERVQAFVKRWGKACPAVPIEYYNEIFTSVMAHRVIIDGGIRKKRRQEDKGLVDKVSATIILESWMQSRK</sequence>
<keyword evidence="1 5" id="KW-0963">Cytoplasm</keyword>
<organism evidence="7 8">
    <name type="scientific">Segatella cerevisiae</name>
    <dbReference type="NCBI Taxonomy" id="2053716"/>
    <lineage>
        <taxon>Bacteria</taxon>
        <taxon>Pseudomonadati</taxon>
        <taxon>Bacteroidota</taxon>
        <taxon>Bacteroidia</taxon>
        <taxon>Bacteroidales</taxon>
        <taxon>Prevotellaceae</taxon>
        <taxon>Segatella</taxon>
    </lineage>
</organism>
<evidence type="ECO:0000256" key="4">
    <source>
        <dbReference type="ARBA" id="ARBA00022801"/>
    </source>
</evidence>
<dbReference type="PANTHER" id="PTHR33317">
    <property type="entry name" value="POLYNUCLEOTIDYL TRANSFERASE, RIBONUCLEASE H-LIKE SUPERFAMILY PROTEIN"/>
    <property type="match status" value="1"/>
</dbReference>
<dbReference type="PANTHER" id="PTHR33317:SF4">
    <property type="entry name" value="POLYNUCLEOTIDYL TRANSFERASE, RIBONUCLEASE H-LIKE SUPERFAMILY PROTEIN"/>
    <property type="match status" value="1"/>
</dbReference>
<dbReference type="EC" id="3.1.-.-" evidence="5"/>
<dbReference type="Pfam" id="PF03652">
    <property type="entry name" value="RuvX"/>
    <property type="match status" value="1"/>
</dbReference>
<evidence type="ECO:0000256" key="3">
    <source>
        <dbReference type="ARBA" id="ARBA00022722"/>
    </source>
</evidence>
<dbReference type="RefSeq" id="WP_252761360.1">
    <property type="nucleotide sequence ID" value="NZ_JAMXLY010000035.1"/>
</dbReference>
<dbReference type="InterPro" id="IPR006641">
    <property type="entry name" value="YqgF/RNaseH-like_dom"/>
</dbReference>
<evidence type="ECO:0000313" key="7">
    <source>
        <dbReference type="EMBL" id="MCO6026002.1"/>
    </source>
</evidence>
<dbReference type="InterPro" id="IPR037027">
    <property type="entry name" value="YqgF/RNaseH-like_dom_sf"/>
</dbReference>
<comment type="caution">
    <text evidence="7">The sequence shown here is derived from an EMBL/GenBank/DDBJ whole genome shotgun (WGS) entry which is preliminary data.</text>
</comment>
<dbReference type="Gene3D" id="3.30.420.140">
    <property type="entry name" value="YqgF/RNase H-like domain"/>
    <property type="match status" value="1"/>
</dbReference>
<evidence type="ECO:0000259" key="6">
    <source>
        <dbReference type="SMART" id="SM00732"/>
    </source>
</evidence>
<keyword evidence="3 5" id="KW-0540">Nuclease</keyword>
<evidence type="ECO:0000256" key="5">
    <source>
        <dbReference type="HAMAP-Rule" id="MF_00651"/>
    </source>
</evidence>
<gene>
    <name evidence="7" type="primary">ruvX</name>
    <name evidence="7" type="ORF">NG821_09150</name>
</gene>
<comment type="similarity">
    <text evidence="5">Belongs to the YqgF HJR family.</text>
</comment>
<dbReference type="InterPro" id="IPR005227">
    <property type="entry name" value="YqgF"/>
</dbReference>
<keyword evidence="2 5" id="KW-0690">Ribosome biogenesis</keyword>
<accession>A0ABT1BY50</accession>
<name>A0ABT1BY50_9BACT</name>
<dbReference type="Proteomes" id="UP001204015">
    <property type="component" value="Unassembled WGS sequence"/>
</dbReference>
<keyword evidence="8" id="KW-1185">Reference proteome</keyword>
<evidence type="ECO:0000256" key="1">
    <source>
        <dbReference type="ARBA" id="ARBA00022490"/>
    </source>
</evidence>
<proteinExistence type="inferred from homology"/>
<dbReference type="NCBIfam" id="TIGR00250">
    <property type="entry name" value="RNAse_H_YqgF"/>
    <property type="match status" value="1"/>
</dbReference>
<dbReference type="CDD" id="cd16964">
    <property type="entry name" value="YqgF"/>
    <property type="match status" value="1"/>
</dbReference>
<keyword evidence="4 5" id="KW-0378">Hydrolase</keyword>
<feature type="domain" description="YqgF/RNase H-like" evidence="6">
    <location>
        <begin position="1"/>
        <end position="99"/>
    </location>
</feature>
<protein>
    <recommendedName>
        <fullName evidence="5">Putative pre-16S rRNA nuclease</fullName>
        <ecNumber evidence="5">3.1.-.-</ecNumber>
    </recommendedName>
</protein>
<evidence type="ECO:0000313" key="8">
    <source>
        <dbReference type="Proteomes" id="UP001204015"/>
    </source>
</evidence>
<dbReference type="EMBL" id="JAMXLY010000035">
    <property type="protein sequence ID" value="MCO6026002.1"/>
    <property type="molecule type" value="Genomic_DNA"/>
</dbReference>
<dbReference type="InterPro" id="IPR012337">
    <property type="entry name" value="RNaseH-like_sf"/>
</dbReference>
<dbReference type="SUPFAM" id="SSF53098">
    <property type="entry name" value="Ribonuclease H-like"/>
    <property type="match status" value="1"/>
</dbReference>
<comment type="function">
    <text evidence="5">Could be a nuclease involved in processing of the 5'-end of pre-16S rRNA.</text>
</comment>
<evidence type="ECO:0000256" key="2">
    <source>
        <dbReference type="ARBA" id="ARBA00022517"/>
    </source>
</evidence>
<dbReference type="SMART" id="SM00732">
    <property type="entry name" value="YqgFc"/>
    <property type="match status" value="1"/>
</dbReference>
<reference evidence="7 8" key="1">
    <citation type="submission" date="2022-06" db="EMBL/GenBank/DDBJ databases">
        <title>A taxonomic note on the genus Prevotella: Description of four novel genera and emended description of the genera Hallella and Xylanibacter.</title>
        <authorList>
            <person name="Hitch T.C.A."/>
        </authorList>
    </citation>
    <scope>NUCLEOTIDE SEQUENCE [LARGE SCALE GENOMIC DNA]</scope>
    <source>
        <strain evidence="7 8">DSM 100619</strain>
    </source>
</reference>